<dbReference type="CDD" id="cd07377">
    <property type="entry name" value="WHTH_GntR"/>
    <property type="match status" value="1"/>
</dbReference>
<dbReference type="Pfam" id="PF07729">
    <property type="entry name" value="FCD"/>
    <property type="match status" value="1"/>
</dbReference>
<dbReference type="Proteomes" id="UP000199071">
    <property type="component" value="Unassembled WGS sequence"/>
</dbReference>
<dbReference type="SMART" id="SM00345">
    <property type="entry name" value="HTH_GNTR"/>
    <property type="match status" value="1"/>
</dbReference>
<dbReference type="InterPro" id="IPR011711">
    <property type="entry name" value="GntR_C"/>
</dbReference>
<dbReference type="EMBL" id="FMXQ01000010">
    <property type="protein sequence ID" value="SDB53087.1"/>
    <property type="molecule type" value="Genomic_DNA"/>
</dbReference>
<organism evidence="5 6">
    <name type="scientific">Bauldia litoralis</name>
    <dbReference type="NCBI Taxonomy" id="665467"/>
    <lineage>
        <taxon>Bacteria</taxon>
        <taxon>Pseudomonadati</taxon>
        <taxon>Pseudomonadota</taxon>
        <taxon>Alphaproteobacteria</taxon>
        <taxon>Hyphomicrobiales</taxon>
        <taxon>Kaistiaceae</taxon>
        <taxon>Bauldia</taxon>
    </lineage>
</organism>
<keyword evidence="3" id="KW-0804">Transcription</keyword>
<name>A0A1G6E6K7_9HYPH</name>
<accession>A0A1G6E6K7</accession>
<dbReference type="InterPro" id="IPR008920">
    <property type="entry name" value="TF_FadR/GntR_C"/>
</dbReference>
<keyword evidence="6" id="KW-1185">Reference proteome</keyword>
<dbReference type="GO" id="GO:0003700">
    <property type="term" value="F:DNA-binding transcription factor activity"/>
    <property type="evidence" value="ECO:0007669"/>
    <property type="project" value="InterPro"/>
</dbReference>
<evidence type="ECO:0000256" key="3">
    <source>
        <dbReference type="ARBA" id="ARBA00023163"/>
    </source>
</evidence>
<keyword evidence="1" id="KW-0805">Transcription regulation</keyword>
<dbReference type="PROSITE" id="PS50949">
    <property type="entry name" value="HTH_GNTR"/>
    <property type="match status" value="1"/>
</dbReference>
<proteinExistence type="predicted"/>
<dbReference type="GO" id="GO:0003677">
    <property type="term" value="F:DNA binding"/>
    <property type="evidence" value="ECO:0007669"/>
    <property type="project" value="UniProtKB-KW"/>
</dbReference>
<dbReference type="InterPro" id="IPR036390">
    <property type="entry name" value="WH_DNA-bd_sf"/>
</dbReference>
<dbReference type="Gene3D" id="1.10.10.10">
    <property type="entry name" value="Winged helix-like DNA-binding domain superfamily/Winged helix DNA-binding domain"/>
    <property type="match status" value="1"/>
</dbReference>
<feature type="domain" description="HTH gntR-type" evidence="4">
    <location>
        <begin position="16"/>
        <end position="83"/>
    </location>
</feature>
<dbReference type="Pfam" id="PF00392">
    <property type="entry name" value="GntR"/>
    <property type="match status" value="1"/>
</dbReference>
<evidence type="ECO:0000256" key="2">
    <source>
        <dbReference type="ARBA" id="ARBA00023125"/>
    </source>
</evidence>
<dbReference type="InterPro" id="IPR000524">
    <property type="entry name" value="Tscrpt_reg_HTH_GntR"/>
</dbReference>
<dbReference type="SUPFAM" id="SSF46785">
    <property type="entry name" value="Winged helix' DNA-binding domain"/>
    <property type="match status" value="1"/>
</dbReference>
<dbReference type="PANTHER" id="PTHR43537">
    <property type="entry name" value="TRANSCRIPTIONAL REGULATOR, GNTR FAMILY"/>
    <property type="match status" value="1"/>
</dbReference>
<dbReference type="OrthoDB" id="9788098at2"/>
<dbReference type="AlphaFoldDB" id="A0A1G6E6K7"/>
<dbReference type="STRING" id="665467.SAMN02982931_04196"/>
<evidence type="ECO:0000313" key="5">
    <source>
        <dbReference type="EMBL" id="SDB53087.1"/>
    </source>
</evidence>
<sequence>MPEAKSGNAPSFDSPPTLVSAVVAHLRDAILRGVYPPGAALHEIPLARQVSASRTTVRDALRTLSEIGLVTIHARRGAVVASMSPQRAREIFTLRAVLEAFAVRIALTEGKIRSRELAEIEAAFGQLQRSMESGDTYAMIEADMGFHWAVCRPCGHEILLDQLRGLQAQTRQFIFFTKFYASDAEGEVEAHMPILMAIRDSASERAAAAMRDHINSAGERLLVSMLEQTAEEPARSETTKTREV</sequence>
<dbReference type="PANTHER" id="PTHR43537:SF49">
    <property type="entry name" value="TRANSCRIPTIONAL REGULATORY PROTEIN"/>
    <property type="match status" value="1"/>
</dbReference>
<keyword evidence="2 5" id="KW-0238">DNA-binding</keyword>
<evidence type="ECO:0000313" key="6">
    <source>
        <dbReference type="Proteomes" id="UP000199071"/>
    </source>
</evidence>
<dbReference type="InterPro" id="IPR036388">
    <property type="entry name" value="WH-like_DNA-bd_sf"/>
</dbReference>
<dbReference type="Gene3D" id="1.20.120.530">
    <property type="entry name" value="GntR ligand-binding domain-like"/>
    <property type="match status" value="1"/>
</dbReference>
<dbReference type="SMART" id="SM00895">
    <property type="entry name" value="FCD"/>
    <property type="match status" value="1"/>
</dbReference>
<evidence type="ECO:0000259" key="4">
    <source>
        <dbReference type="PROSITE" id="PS50949"/>
    </source>
</evidence>
<reference evidence="5 6" key="1">
    <citation type="submission" date="2016-10" db="EMBL/GenBank/DDBJ databases">
        <authorList>
            <person name="de Groot N.N."/>
        </authorList>
    </citation>
    <scope>NUCLEOTIDE SEQUENCE [LARGE SCALE GENOMIC DNA]</scope>
    <source>
        <strain evidence="5 6">ATCC 35022</strain>
    </source>
</reference>
<protein>
    <submittedName>
        <fullName evidence="5">DNA-binding transcriptional regulator, GntR family</fullName>
    </submittedName>
</protein>
<evidence type="ECO:0000256" key="1">
    <source>
        <dbReference type="ARBA" id="ARBA00023015"/>
    </source>
</evidence>
<dbReference type="RefSeq" id="WP_090879695.1">
    <property type="nucleotide sequence ID" value="NZ_FMXQ01000010.1"/>
</dbReference>
<dbReference type="SUPFAM" id="SSF48008">
    <property type="entry name" value="GntR ligand-binding domain-like"/>
    <property type="match status" value="1"/>
</dbReference>
<gene>
    <name evidence="5" type="ORF">SAMN02982931_04196</name>
</gene>